<dbReference type="SUPFAM" id="SSF53756">
    <property type="entry name" value="UDP-Glycosyltransferase/glycogen phosphorylase"/>
    <property type="match status" value="1"/>
</dbReference>
<keyword evidence="3" id="KW-1185">Reference proteome</keyword>
<evidence type="ECO:0000313" key="2">
    <source>
        <dbReference type="EMBL" id="WNG46440.1"/>
    </source>
</evidence>
<dbReference type="Pfam" id="PF22772">
    <property type="entry name" value="WsaF_C"/>
    <property type="match status" value="1"/>
</dbReference>
<dbReference type="Gene3D" id="3.40.50.1000">
    <property type="entry name" value="HAD superfamily/HAD-like"/>
    <property type="match status" value="1"/>
</dbReference>
<sequence length="1100" mass="126143">MSPAKIKIDWLVPFPIRGSGGHRTIFTHVRDLIARGYECVMHIQERDPHDPNCPVHTDAELARLVETYFFDTGARIVGSWNKLEPCDILFATLWESAYTVSRASVGRRKAYFVQDFEAWFSPMGDGYLNAENTYRLGLEHVTIGRFLTHLISTEYKGNAGYFDFTTDDTVYRPRLTAKTVEPSVAFLYQPEKPRRCPWLGRETLGIVKHHMPEARIFLYGSDVPTPEIWFEVERQGLVTPSQCAELYQKSHVGLCISATNPSRIPFEMMAAGCAVVDVARPNNFHDYEPGAISLVEPTPAAMAARIIELLRDPQLRQRQVEAGLRMMRERSHQRAFDQVEELILRLHETGTVRDPSVAPPSPKELPRVEAPRPLYRRVLSRGRQGLNNLRNLVDGTRERVEQFRRQASITTASYETIAETVTRLAEDKRAVGFDVFDTLLVRRVEPDVIKELVARAFEEKLAEYGIHRSWRDLMDLRRTLELELCLDNQQRGLDDEFSYAQMLERWLNEVGVSASARPAFLSFLQNKEVEVELAAQEAHPAMLPLLVQLKRAGKRLFFISDFYLPVEIVHRFLLHAGLGGLFDAGYASSTQMLRKASGRLFRHVLDEQNLAPEDLLFVGDNLHSDVLRSGEQGIDAVHLVDPLEKKRRMQLDLLRSLSERSPYWRGALAQEILSNSVREAPPRGSDSYELGTQLAPAFILFAESILEKATRERWPAIFFCAREGAVFYRMVRKLARASGRPVPHMRYLGVSRKATFLSSMRGFTREELERFLRQYSKMSGAQLLDCLCLPEDEFAPILTRAGFSDLKQPIDNLLESEPMARLLADPEMQSRFASHHARARMLLLGYLRQEGFFAHERALVVDIGWKGSIIDNMVRTAQSEPGAPRVEGLLFGAQEDIRSDVCPKRGYFFHGPEKDPVAYAGMTNVALFEGYTTANHGSTVGYTQRRGRIRPVTRYYPDELDNWRRCMREGQRAIRDAFTRYLHVRPLLATAYVSSVDEWRPYLQDRIRKLISYPSAREVNAFMQTAHVESFGSVSVRRFREERPSLADKRSGGRMLPSVDELYRATRFTVWPAGMLQRMNLELLQPFYDVYDTWHRTHKW</sequence>
<dbReference type="Gene3D" id="3.40.50.11090">
    <property type="match status" value="1"/>
</dbReference>
<dbReference type="InterPro" id="IPR055050">
    <property type="entry name" value="WsaF_C"/>
</dbReference>
<proteinExistence type="predicted"/>
<dbReference type="InterPro" id="IPR023214">
    <property type="entry name" value="HAD_sf"/>
</dbReference>
<dbReference type="Proteomes" id="UP001611383">
    <property type="component" value="Chromosome"/>
</dbReference>
<accession>A0ABY9WUW1</accession>
<reference evidence="2 3" key="1">
    <citation type="submission" date="2019-08" db="EMBL/GenBank/DDBJ databases">
        <title>Archangium and Cystobacter genomes.</title>
        <authorList>
            <person name="Chen I.-C.K."/>
            <person name="Wielgoss S."/>
        </authorList>
    </citation>
    <scope>NUCLEOTIDE SEQUENCE [LARGE SCALE GENOMIC DNA]</scope>
    <source>
        <strain evidence="2 3">Cbm 6</strain>
    </source>
</reference>
<feature type="domain" description="WsaF C-terminal" evidence="1">
    <location>
        <begin position="184"/>
        <end position="306"/>
    </location>
</feature>
<gene>
    <name evidence="2" type="ORF">F0U60_21730</name>
</gene>
<dbReference type="InterPro" id="IPR036412">
    <property type="entry name" value="HAD-like_sf"/>
</dbReference>
<dbReference type="Gene3D" id="3.40.50.2000">
    <property type="entry name" value="Glycogen Phosphorylase B"/>
    <property type="match status" value="1"/>
</dbReference>
<evidence type="ECO:0000313" key="3">
    <source>
        <dbReference type="Proteomes" id="UP001611383"/>
    </source>
</evidence>
<dbReference type="EMBL" id="CP043494">
    <property type="protein sequence ID" value="WNG46440.1"/>
    <property type="molecule type" value="Genomic_DNA"/>
</dbReference>
<dbReference type="Pfam" id="PF00702">
    <property type="entry name" value="Hydrolase"/>
    <property type="match status" value="1"/>
</dbReference>
<organism evidence="2 3">
    <name type="scientific">Archangium minus</name>
    <dbReference type="NCBI Taxonomy" id="83450"/>
    <lineage>
        <taxon>Bacteria</taxon>
        <taxon>Pseudomonadati</taxon>
        <taxon>Myxococcota</taxon>
        <taxon>Myxococcia</taxon>
        <taxon>Myxococcales</taxon>
        <taxon>Cystobacterineae</taxon>
        <taxon>Archangiaceae</taxon>
        <taxon>Archangium</taxon>
    </lineage>
</organism>
<name>A0ABY9WUW1_9BACT</name>
<dbReference type="SUPFAM" id="SSF56784">
    <property type="entry name" value="HAD-like"/>
    <property type="match status" value="1"/>
</dbReference>
<evidence type="ECO:0000259" key="1">
    <source>
        <dbReference type="Pfam" id="PF22772"/>
    </source>
</evidence>
<protein>
    <recommendedName>
        <fullName evidence="1">WsaF C-terminal domain-containing protein</fullName>
    </recommendedName>
</protein>
<dbReference type="RefSeq" id="WP_395822822.1">
    <property type="nucleotide sequence ID" value="NZ_CP043494.1"/>
</dbReference>